<keyword evidence="8" id="KW-1185">Reference proteome</keyword>
<name>A0A7W8IS59_9BACL</name>
<dbReference type="RefSeq" id="WP_183254082.1">
    <property type="nucleotide sequence ID" value="NZ_JACHEP010000010.1"/>
</dbReference>
<evidence type="ECO:0000256" key="1">
    <source>
        <dbReference type="ARBA" id="ARBA00004141"/>
    </source>
</evidence>
<accession>A0A7W8IS59</accession>
<feature type="transmembrane region" description="Helical" evidence="5">
    <location>
        <begin position="59"/>
        <end position="78"/>
    </location>
</feature>
<feature type="domain" description="Ferric oxidoreductase" evidence="6">
    <location>
        <begin position="22"/>
        <end position="142"/>
    </location>
</feature>
<evidence type="ECO:0000256" key="5">
    <source>
        <dbReference type="SAM" id="Phobius"/>
    </source>
</evidence>
<evidence type="ECO:0000256" key="4">
    <source>
        <dbReference type="ARBA" id="ARBA00023136"/>
    </source>
</evidence>
<feature type="transmembrane region" description="Helical" evidence="5">
    <location>
        <begin position="155"/>
        <end position="175"/>
    </location>
</feature>
<comment type="caution">
    <text evidence="7">The sequence shown here is derived from an EMBL/GenBank/DDBJ whole genome shotgun (WGS) entry which is preliminary data.</text>
</comment>
<dbReference type="InterPro" id="IPR013130">
    <property type="entry name" value="Fe3_Rdtase_TM_dom"/>
</dbReference>
<keyword evidence="2 5" id="KW-0812">Transmembrane</keyword>
<feature type="transmembrane region" description="Helical" evidence="5">
    <location>
        <begin position="98"/>
        <end position="119"/>
    </location>
</feature>
<evidence type="ECO:0000259" key="6">
    <source>
        <dbReference type="Pfam" id="PF01794"/>
    </source>
</evidence>
<proteinExistence type="predicted"/>
<organism evidence="7 8">
    <name type="scientific">Anoxybacteroides tepidamans</name>
    <dbReference type="NCBI Taxonomy" id="265948"/>
    <lineage>
        <taxon>Bacteria</taxon>
        <taxon>Bacillati</taxon>
        <taxon>Bacillota</taxon>
        <taxon>Bacilli</taxon>
        <taxon>Bacillales</taxon>
        <taxon>Anoxybacillaceae</taxon>
        <taxon>Anoxybacteroides</taxon>
    </lineage>
</organism>
<dbReference type="EMBL" id="JACHEP010000010">
    <property type="protein sequence ID" value="MBB5324946.1"/>
    <property type="molecule type" value="Genomic_DNA"/>
</dbReference>
<dbReference type="AlphaFoldDB" id="A0A7W8IS59"/>
<dbReference type="Proteomes" id="UP000520011">
    <property type="component" value="Unassembled WGS sequence"/>
</dbReference>
<dbReference type="GO" id="GO:0016020">
    <property type="term" value="C:membrane"/>
    <property type="evidence" value="ECO:0007669"/>
    <property type="project" value="UniProtKB-SubCell"/>
</dbReference>
<gene>
    <name evidence="7" type="ORF">HNQ34_002045</name>
</gene>
<sequence>MDRFLATVSDVLPIWNTTRAAGLTSYVLLFVSMVAGMLQSFSWMTPSGRKTLNILHQSSGWFGLLFGMVHGFVLFFAQEKGLSLKEIFVPFAAHTRSLQIGLGIIALYMVILVMVTSDWMKQFGRKVWRSIHYLSFPAYLFALAHGVLLGPDTQYREIVIMYVVTAGIVVILFVLRMTQGTSRKHASFAK</sequence>
<keyword evidence="3 5" id="KW-1133">Transmembrane helix</keyword>
<evidence type="ECO:0000313" key="7">
    <source>
        <dbReference type="EMBL" id="MBB5324946.1"/>
    </source>
</evidence>
<dbReference type="Pfam" id="PF01794">
    <property type="entry name" value="Ferric_reduct"/>
    <property type="match status" value="1"/>
</dbReference>
<comment type="subcellular location">
    <subcellularLocation>
        <location evidence="1">Membrane</location>
        <topology evidence="1">Multi-pass membrane protein</topology>
    </subcellularLocation>
</comment>
<reference evidence="7 8" key="1">
    <citation type="submission" date="2020-08" db="EMBL/GenBank/DDBJ databases">
        <title>Genomic Encyclopedia of Type Strains, Phase IV (KMG-IV): sequencing the most valuable type-strain genomes for metagenomic binning, comparative biology and taxonomic classification.</title>
        <authorList>
            <person name="Goeker M."/>
        </authorList>
    </citation>
    <scope>NUCLEOTIDE SEQUENCE [LARGE SCALE GENOMIC DNA]</scope>
    <source>
        <strain evidence="7 8">DSM 16325</strain>
    </source>
</reference>
<evidence type="ECO:0000256" key="2">
    <source>
        <dbReference type="ARBA" id="ARBA00022692"/>
    </source>
</evidence>
<protein>
    <submittedName>
        <fullName evidence="7">DMSO/TMAO reductase YedYZ heme-binding membrane subunit</fullName>
    </submittedName>
</protein>
<evidence type="ECO:0000256" key="3">
    <source>
        <dbReference type="ARBA" id="ARBA00022989"/>
    </source>
</evidence>
<keyword evidence="4 5" id="KW-0472">Membrane</keyword>
<evidence type="ECO:0000313" key="8">
    <source>
        <dbReference type="Proteomes" id="UP000520011"/>
    </source>
</evidence>
<feature type="transmembrane region" description="Helical" evidence="5">
    <location>
        <begin position="20"/>
        <end position="38"/>
    </location>
</feature>
<feature type="transmembrane region" description="Helical" evidence="5">
    <location>
        <begin position="131"/>
        <end position="149"/>
    </location>
</feature>